<keyword evidence="5" id="KW-0808">Transferase</keyword>
<dbReference type="PANTHER" id="PTHR45436:SF8">
    <property type="entry name" value="HISTIDINE KINASE"/>
    <property type="match status" value="1"/>
</dbReference>
<keyword evidence="10 12" id="KW-0472">Membrane</keyword>
<dbReference type="InterPro" id="IPR036890">
    <property type="entry name" value="HATPase_C_sf"/>
</dbReference>
<dbReference type="SUPFAM" id="SSF47384">
    <property type="entry name" value="Homodimeric domain of signal transducing histidine kinase"/>
    <property type="match status" value="1"/>
</dbReference>
<dbReference type="GO" id="GO:0000155">
    <property type="term" value="F:phosphorelay sensor kinase activity"/>
    <property type="evidence" value="ECO:0007669"/>
    <property type="project" value="InterPro"/>
</dbReference>
<keyword evidence="6 12" id="KW-0812">Transmembrane</keyword>
<evidence type="ECO:0000256" key="9">
    <source>
        <dbReference type="ARBA" id="ARBA00023012"/>
    </source>
</evidence>
<dbReference type="InterPro" id="IPR003661">
    <property type="entry name" value="HisK_dim/P_dom"/>
</dbReference>
<dbReference type="RefSeq" id="WP_076488602.1">
    <property type="nucleotide sequence ID" value="NZ_FTMS01000008.1"/>
</dbReference>
<keyword evidence="7 15" id="KW-0418">Kinase</keyword>
<dbReference type="PRINTS" id="PR00344">
    <property type="entry name" value="BCTRLSENSOR"/>
</dbReference>
<dbReference type="Pfam" id="PF00672">
    <property type="entry name" value="HAMP"/>
    <property type="match status" value="1"/>
</dbReference>
<evidence type="ECO:0000256" key="12">
    <source>
        <dbReference type="SAM" id="Phobius"/>
    </source>
</evidence>
<dbReference type="SMART" id="SM00387">
    <property type="entry name" value="HATPase_c"/>
    <property type="match status" value="1"/>
</dbReference>
<dbReference type="PANTHER" id="PTHR45436">
    <property type="entry name" value="SENSOR HISTIDINE KINASE YKOH"/>
    <property type="match status" value="1"/>
</dbReference>
<accession>A0A1N6SD43</accession>
<reference evidence="15 16" key="1">
    <citation type="submission" date="2017-01" db="EMBL/GenBank/DDBJ databases">
        <authorList>
            <person name="Mah S.A."/>
            <person name="Swanson W.J."/>
            <person name="Moy G.W."/>
            <person name="Vacquier V.D."/>
        </authorList>
    </citation>
    <scope>NUCLEOTIDE SEQUENCE [LARGE SCALE GENOMIC DNA]</scope>
    <source>
        <strain evidence="15 16">ASpG1</strain>
    </source>
</reference>
<protein>
    <recommendedName>
        <fullName evidence="3">histidine kinase</fullName>
        <ecNumber evidence="3">2.7.13.3</ecNumber>
    </recommendedName>
</protein>
<evidence type="ECO:0000256" key="11">
    <source>
        <dbReference type="SAM" id="MobiDB-lite"/>
    </source>
</evidence>
<keyword evidence="8 12" id="KW-1133">Transmembrane helix</keyword>
<dbReference type="EC" id="2.7.13.3" evidence="3"/>
<evidence type="ECO:0000313" key="15">
    <source>
        <dbReference type="EMBL" id="SIQ38917.1"/>
    </source>
</evidence>
<dbReference type="InterPro" id="IPR005467">
    <property type="entry name" value="His_kinase_dom"/>
</dbReference>
<dbReference type="Gene3D" id="6.10.340.10">
    <property type="match status" value="1"/>
</dbReference>
<organism evidence="15 16">
    <name type="scientific">Alkalispirochaeta americana</name>
    <dbReference type="NCBI Taxonomy" id="159291"/>
    <lineage>
        <taxon>Bacteria</taxon>
        <taxon>Pseudomonadati</taxon>
        <taxon>Spirochaetota</taxon>
        <taxon>Spirochaetia</taxon>
        <taxon>Spirochaetales</taxon>
        <taxon>Spirochaetaceae</taxon>
        <taxon>Alkalispirochaeta</taxon>
    </lineage>
</organism>
<dbReference type="InterPro" id="IPR004358">
    <property type="entry name" value="Sig_transdc_His_kin-like_C"/>
</dbReference>
<dbReference type="InterPro" id="IPR050428">
    <property type="entry name" value="TCS_sensor_his_kinase"/>
</dbReference>
<evidence type="ECO:0000256" key="3">
    <source>
        <dbReference type="ARBA" id="ARBA00012438"/>
    </source>
</evidence>
<dbReference type="OrthoDB" id="9815202at2"/>
<dbReference type="SUPFAM" id="SSF55874">
    <property type="entry name" value="ATPase domain of HSP90 chaperone/DNA topoisomerase II/histidine kinase"/>
    <property type="match status" value="1"/>
</dbReference>
<keyword evidence="16" id="KW-1185">Reference proteome</keyword>
<dbReference type="EMBL" id="FTMS01000008">
    <property type="protein sequence ID" value="SIQ38917.1"/>
    <property type="molecule type" value="Genomic_DNA"/>
</dbReference>
<evidence type="ECO:0000259" key="13">
    <source>
        <dbReference type="PROSITE" id="PS50109"/>
    </source>
</evidence>
<dbReference type="FunFam" id="3.30.565.10:FF:000006">
    <property type="entry name" value="Sensor histidine kinase WalK"/>
    <property type="match status" value="1"/>
</dbReference>
<dbReference type="CDD" id="cd00075">
    <property type="entry name" value="HATPase"/>
    <property type="match status" value="1"/>
</dbReference>
<feature type="transmembrane region" description="Helical" evidence="12">
    <location>
        <begin position="162"/>
        <end position="182"/>
    </location>
</feature>
<proteinExistence type="predicted"/>
<dbReference type="PROSITE" id="PS50109">
    <property type="entry name" value="HIS_KIN"/>
    <property type="match status" value="1"/>
</dbReference>
<dbReference type="InterPro" id="IPR003594">
    <property type="entry name" value="HATPase_dom"/>
</dbReference>
<comment type="subcellular location">
    <subcellularLocation>
        <location evidence="2">Membrane</location>
    </subcellularLocation>
</comment>
<dbReference type="STRING" id="159291.SAMN05920897_10826"/>
<evidence type="ECO:0000256" key="10">
    <source>
        <dbReference type="ARBA" id="ARBA00023136"/>
    </source>
</evidence>
<feature type="domain" description="HAMP" evidence="14">
    <location>
        <begin position="183"/>
        <end position="237"/>
    </location>
</feature>
<evidence type="ECO:0000256" key="1">
    <source>
        <dbReference type="ARBA" id="ARBA00000085"/>
    </source>
</evidence>
<dbReference type="Gene3D" id="3.30.565.10">
    <property type="entry name" value="Histidine kinase-like ATPase, C-terminal domain"/>
    <property type="match status" value="1"/>
</dbReference>
<dbReference type="InterPro" id="IPR036097">
    <property type="entry name" value="HisK_dim/P_sf"/>
</dbReference>
<evidence type="ECO:0000313" key="16">
    <source>
        <dbReference type="Proteomes" id="UP000186400"/>
    </source>
</evidence>
<dbReference type="CDD" id="cd00082">
    <property type="entry name" value="HisKA"/>
    <property type="match status" value="1"/>
</dbReference>
<evidence type="ECO:0000256" key="7">
    <source>
        <dbReference type="ARBA" id="ARBA00022777"/>
    </source>
</evidence>
<keyword evidence="4" id="KW-0597">Phosphoprotein</keyword>
<dbReference type="Pfam" id="PF02518">
    <property type="entry name" value="HATPase_c"/>
    <property type="match status" value="1"/>
</dbReference>
<sequence>MRHLSARVRVTLLYTLVTVVGVAGIFGFTFFTLYRTLQQDDLRDMQNRMLGYWAQFQTGGFEALEEDINRETFLVGERLAVVRVADRLNNTLLFSWPDTWGGFEVGRLEVLPLDARTIYTLQSPNHNYELDVAGIWLSDDYHLQLGVSTRNRVRLLRVFERSFLGIAIAVAGLGFLVGLFIADRTLRPIDRVTAVARQIVETGKLEGRVEERARGRELEDLVGVINAMLTRIARLVDGLRNTVDTVAHDLRTPLTRLRARAELALREGGSDQAEQALVETVEQSDEILRLVNTLLDITEAESGVMPLKKEALSLRSLIDDVVDLYELAAEEREVSLVADCPEDLIVSGDPVRLRQVVANLVDNAVKYCRRQGEVRITGTADPASLVVRLCVADTGIGLAKEELERVWDRMYRGPVQPEQTGLGLGLSLVRAVVTAHGGRVRAESDRGRGTTFTVELPTPERRR</sequence>
<feature type="transmembrane region" description="Helical" evidence="12">
    <location>
        <begin position="12"/>
        <end position="34"/>
    </location>
</feature>
<name>A0A1N6SD43_9SPIO</name>
<evidence type="ECO:0000256" key="2">
    <source>
        <dbReference type="ARBA" id="ARBA00004370"/>
    </source>
</evidence>
<dbReference type="GO" id="GO:0005886">
    <property type="term" value="C:plasma membrane"/>
    <property type="evidence" value="ECO:0007669"/>
    <property type="project" value="TreeGrafter"/>
</dbReference>
<evidence type="ECO:0000256" key="4">
    <source>
        <dbReference type="ARBA" id="ARBA00022553"/>
    </source>
</evidence>
<dbReference type="Gene3D" id="1.10.287.130">
    <property type="match status" value="1"/>
</dbReference>
<keyword evidence="9" id="KW-0902">Two-component regulatory system</keyword>
<feature type="domain" description="Histidine kinase" evidence="13">
    <location>
        <begin position="245"/>
        <end position="460"/>
    </location>
</feature>
<evidence type="ECO:0000259" key="14">
    <source>
        <dbReference type="PROSITE" id="PS50885"/>
    </source>
</evidence>
<feature type="region of interest" description="Disordered" evidence="11">
    <location>
        <begin position="441"/>
        <end position="463"/>
    </location>
</feature>
<dbReference type="PROSITE" id="PS50885">
    <property type="entry name" value="HAMP"/>
    <property type="match status" value="1"/>
</dbReference>
<comment type="catalytic activity">
    <reaction evidence="1">
        <text>ATP + protein L-histidine = ADP + protein N-phospho-L-histidine.</text>
        <dbReference type="EC" id="2.7.13.3"/>
    </reaction>
</comment>
<dbReference type="Proteomes" id="UP000186400">
    <property type="component" value="Unassembled WGS sequence"/>
</dbReference>
<gene>
    <name evidence="15" type="ORF">SAMN05920897_10826</name>
</gene>
<evidence type="ECO:0000256" key="8">
    <source>
        <dbReference type="ARBA" id="ARBA00022989"/>
    </source>
</evidence>
<dbReference type="SMART" id="SM00304">
    <property type="entry name" value="HAMP"/>
    <property type="match status" value="1"/>
</dbReference>
<dbReference type="SMART" id="SM00388">
    <property type="entry name" value="HisKA"/>
    <property type="match status" value="1"/>
</dbReference>
<dbReference type="AlphaFoldDB" id="A0A1N6SD43"/>
<dbReference type="CDD" id="cd06225">
    <property type="entry name" value="HAMP"/>
    <property type="match status" value="1"/>
</dbReference>
<evidence type="ECO:0000256" key="6">
    <source>
        <dbReference type="ARBA" id="ARBA00022692"/>
    </source>
</evidence>
<dbReference type="InterPro" id="IPR003660">
    <property type="entry name" value="HAMP_dom"/>
</dbReference>
<dbReference type="Pfam" id="PF00512">
    <property type="entry name" value="HisKA"/>
    <property type="match status" value="1"/>
</dbReference>
<evidence type="ECO:0000256" key="5">
    <source>
        <dbReference type="ARBA" id="ARBA00022679"/>
    </source>
</evidence>